<feature type="signal peptide" evidence="3">
    <location>
        <begin position="1"/>
        <end position="24"/>
    </location>
</feature>
<name>A0A9W9DTF5_9AGAR</name>
<dbReference type="PANTHER" id="PTHR34883:SF15">
    <property type="entry name" value="EXTRACELLULAR SERINE-RICH PROTEIN"/>
    <property type="match status" value="1"/>
</dbReference>
<dbReference type="Proteomes" id="UP001150266">
    <property type="component" value="Unassembled WGS sequence"/>
</dbReference>
<evidence type="ECO:0000256" key="1">
    <source>
        <dbReference type="SAM" id="MobiDB-lite"/>
    </source>
</evidence>
<dbReference type="PANTHER" id="PTHR34883">
    <property type="entry name" value="SERINE-RICH PROTEIN, PUTATIVE-RELATED-RELATED"/>
    <property type="match status" value="1"/>
</dbReference>
<protein>
    <submittedName>
        <fullName evidence="4">Fasciclin-like protein</fullName>
    </submittedName>
</protein>
<dbReference type="InterPro" id="IPR052953">
    <property type="entry name" value="Ser-rich/MCO-related"/>
</dbReference>
<dbReference type="SUPFAM" id="SSF49503">
    <property type="entry name" value="Cupredoxins"/>
    <property type="match status" value="1"/>
</dbReference>
<dbReference type="EMBL" id="JAOTPV010000004">
    <property type="protein sequence ID" value="KAJ4483515.1"/>
    <property type="molecule type" value="Genomic_DNA"/>
</dbReference>
<feature type="transmembrane region" description="Helical" evidence="2">
    <location>
        <begin position="211"/>
        <end position="233"/>
    </location>
</feature>
<organism evidence="4 5">
    <name type="scientific">Lentinula aciculospora</name>
    <dbReference type="NCBI Taxonomy" id="153920"/>
    <lineage>
        <taxon>Eukaryota</taxon>
        <taxon>Fungi</taxon>
        <taxon>Dikarya</taxon>
        <taxon>Basidiomycota</taxon>
        <taxon>Agaricomycotina</taxon>
        <taxon>Agaricomycetes</taxon>
        <taxon>Agaricomycetidae</taxon>
        <taxon>Agaricales</taxon>
        <taxon>Marasmiineae</taxon>
        <taxon>Omphalotaceae</taxon>
        <taxon>Lentinula</taxon>
    </lineage>
</organism>
<proteinExistence type="predicted"/>
<comment type="caution">
    <text evidence="4">The sequence shown here is derived from an EMBL/GenBank/DDBJ whole genome shotgun (WGS) entry which is preliminary data.</text>
</comment>
<accession>A0A9W9DTF5</accession>
<evidence type="ECO:0000256" key="3">
    <source>
        <dbReference type="SAM" id="SignalP"/>
    </source>
</evidence>
<keyword evidence="2" id="KW-1133">Transmembrane helix</keyword>
<evidence type="ECO:0000313" key="5">
    <source>
        <dbReference type="Proteomes" id="UP001150266"/>
    </source>
</evidence>
<dbReference type="AlphaFoldDB" id="A0A9W9DTF5"/>
<keyword evidence="5" id="KW-1185">Reference proteome</keyword>
<feature type="compositionally biased region" description="Low complexity" evidence="1">
    <location>
        <begin position="178"/>
        <end position="201"/>
    </location>
</feature>
<dbReference type="InterPro" id="IPR008972">
    <property type="entry name" value="Cupredoxin"/>
</dbReference>
<keyword evidence="2" id="KW-0472">Membrane</keyword>
<keyword evidence="3" id="KW-0732">Signal</keyword>
<dbReference type="OrthoDB" id="2331100at2759"/>
<evidence type="ECO:0000256" key="2">
    <source>
        <dbReference type="SAM" id="Phobius"/>
    </source>
</evidence>
<feature type="chain" id="PRO_5040780892" evidence="3">
    <location>
        <begin position="25"/>
        <end position="235"/>
    </location>
</feature>
<dbReference type="Gene3D" id="2.60.40.420">
    <property type="entry name" value="Cupredoxins - blue copper proteins"/>
    <property type="match status" value="1"/>
</dbReference>
<reference evidence="4" key="1">
    <citation type="submission" date="2022-08" db="EMBL/GenBank/DDBJ databases">
        <title>A Global Phylogenomic Analysis of the Shiitake Genus Lentinula.</title>
        <authorList>
            <consortium name="DOE Joint Genome Institute"/>
            <person name="Sierra-Patev S."/>
            <person name="Min B."/>
            <person name="Naranjo-Ortiz M."/>
            <person name="Looney B."/>
            <person name="Konkel Z."/>
            <person name="Slot J.C."/>
            <person name="Sakamoto Y."/>
            <person name="Steenwyk J.L."/>
            <person name="Rokas A."/>
            <person name="Carro J."/>
            <person name="Camarero S."/>
            <person name="Ferreira P."/>
            <person name="Molpeceres G."/>
            <person name="Ruiz-Duenas F.J."/>
            <person name="Serrano A."/>
            <person name="Henrissat B."/>
            <person name="Drula E."/>
            <person name="Hughes K.W."/>
            <person name="Mata J.L."/>
            <person name="Ishikawa N.K."/>
            <person name="Vargas-Isla R."/>
            <person name="Ushijima S."/>
            <person name="Smith C.A."/>
            <person name="Ahrendt S."/>
            <person name="Andreopoulos W."/>
            <person name="He G."/>
            <person name="Labutti K."/>
            <person name="Lipzen A."/>
            <person name="Ng V."/>
            <person name="Riley R."/>
            <person name="Sandor L."/>
            <person name="Barry K."/>
            <person name="Martinez A.T."/>
            <person name="Xiao Y."/>
            <person name="Gibbons J.G."/>
            <person name="Terashima K."/>
            <person name="Grigoriev I.V."/>
            <person name="Hibbett D.S."/>
        </authorList>
    </citation>
    <scope>NUCLEOTIDE SEQUENCE</scope>
    <source>
        <strain evidence="4">JLM2183</strain>
    </source>
</reference>
<sequence length="235" mass="23913">MMIKSPVTFAFFVTLGLLVGSTIAQSSTSSAAASAQTFVVTVSNSSSASNASSVFVPDQISASVGDLVLFNFTEGNHTATQSAFFAPCEPVNYTNGTNGFDSNFVVVPTNFSTALDGAFPILAVPILESNVNETMWFYDVNSCAEGGVGVINLVAGDPATSGETLDGFRRNAIRLNGTSTSSSSSHSSTSTSSSSSSTTSASQGNGALQHFGLNAGVGLTIASLVILATMSLVTL</sequence>
<keyword evidence="2" id="KW-0812">Transmembrane</keyword>
<evidence type="ECO:0000313" key="4">
    <source>
        <dbReference type="EMBL" id="KAJ4483515.1"/>
    </source>
</evidence>
<gene>
    <name evidence="4" type="ORF">J3R30DRAFT_1793376</name>
</gene>
<feature type="region of interest" description="Disordered" evidence="1">
    <location>
        <begin position="176"/>
        <end position="201"/>
    </location>
</feature>